<gene>
    <name evidence="1" type="ORF">NP233_g6247</name>
</gene>
<accession>A0AAD5YQ68</accession>
<comment type="caution">
    <text evidence="1">The sequence shown here is derived from an EMBL/GenBank/DDBJ whole genome shotgun (WGS) entry which is preliminary data.</text>
</comment>
<protein>
    <submittedName>
        <fullName evidence="1">Uncharacterized protein</fullName>
    </submittedName>
</protein>
<keyword evidence="2" id="KW-1185">Reference proteome</keyword>
<dbReference type="Proteomes" id="UP001213000">
    <property type="component" value="Unassembled WGS sequence"/>
</dbReference>
<evidence type="ECO:0000313" key="2">
    <source>
        <dbReference type="Proteomes" id="UP001213000"/>
    </source>
</evidence>
<proteinExistence type="predicted"/>
<sequence length="538" mass="61000">MSEMNSGELFPGLCGDQQIQAQILISAQSEGPPVQEQQQSEAMIQSARITEGERNLVLPVQGAAKSHQSFAVGKGDENMIIGPDGPQDKSIFDDSFRVDKGSHNTIMSRNDPAASQAIAEMLRRRSQYSASASDPWDEEPAAFLQQRPMIYQPGEAEAAQCRQSPALHIPEGRVAWGRDCQIFCATAPLSPHLLDYSSRLTPLTLEGIDQPTWHAITVYSSYSGFPKLESLNLSFPFGTPEPSTPSELFSWYPRFPKLHKIALPGPALIRNAFPFAQLTSLTLDCIYPDDATYAFFSCRSLIELKVFYVETSSMPRNIPLTPIANDINFPYLQTFVWEQTAIDLDTPLIRFIRLPVVHHFQWQWDHAIAFSYWLSLIPSRRCGAPTFFANQPIWRISIEITCFEQLWNGFGYLPCDYSDREMPPFARLECLEIILEELIEDDELEEFLRMTIDLLESRWGPIMPKGRSAIQYSHIATHRRKLLVSPAKLLPFVNEITILSRLNKKGIEFGKQLMDEVLSEENHQTEALTGIFDFRKTC</sequence>
<dbReference type="AlphaFoldDB" id="A0AAD5YQ68"/>
<evidence type="ECO:0000313" key="1">
    <source>
        <dbReference type="EMBL" id="KAJ3567615.1"/>
    </source>
</evidence>
<organism evidence="1 2">
    <name type="scientific">Leucocoprinus birnbaumii</name>
    <dbReference type="NCBI Taxonomy" id="56174"/>
    <lineage>
        <taxon>Eukaryota</taxon>
        <taxon>Fungi</taxon>
        <taxon>Dikarya</taxon>
        <taxon>Basidiomycota</taxon>
        <taxon>Agaricomycotina</taxon>
        <taxon>Agaricomycetes</taxon>
        <taxon>Agaricomycetidae</taxon>
        <taxon>Agaricales</taxon>
        <taxon>Agaricineae</taxon>
        <taxon>Agaricaceae</taxon>
        <taxon>Leucocoprinus</taxon>
    </lineage>
</organism>
<reference evidence="1" key="1">
    <citation type="submission" date="2022-07" db="EMBL/GenBank/DDBJ databases">
        <title>Genome Sequence of Leucocoprinus birnbaumii.</title>
        <authorList>
            <person name="Buettner E."/>
        </authorList>
    </citation>
    <scope>NUCLEOTIDE SEQUENCE</scope>
    <source>
        <strain evidence="1">VT141</strain>
    </source>
</reference>
<name>A0AAD5YQ68_9AGAR</name>
<dbReference type="EMBL" id="JANIEX010000401">
    <property type="protein sequence ID" value="KAJ3567615.1"/>
    <property type="molecule type" value="Genomic_DNA"/>
</dbReference>